<feature type="domain" description="Retroviral polymerase SH3-like" evidence="1">
    <location>
        <begin position="1"/>
        <end position="33"/>
    </location>
</feature>
<evidence type="ECO:0000259" key="1">
    <source>
        <dbReference type="Pfam" id="PF25597"/>
    </source>
</evidence>
<comment type="caution">
    <text evidence="2">The sequence shown here is derived from an EMBL/GenBank/DDBJ whole genome shotgun (WGS) entry which is preliminary data.</text>
</comment>
<evidence type="ECO:0000313" key="3">
    <source>
        <dbReference type="Proteomes" id="UP000327157"/>
    </source>
</evidence>
<dbReference type="Pfam" id="PF25597">
    <property type="entry name" value="SH3_retrovirus"/>
    <property type="match status" value="1"/>
</dbReference>
<organism evidence="2 3">
    <name type="scientific">Pyrus ussuriensis x Pyrus communis</name>
    <dbReference type="NCBI Taxonomy" id="2448454"/>
    <lineage>
        <taxon>Eukaryota</taxon>
        <taxon>Viridiplantae</taxon>
        <taxon>Streptophyta</taxon>
        <taxon>Embryophyta</taxon>
        <taxon>Tracheophyta</taxon>
        <taxon>Spermatophyta</taxon>
        <taxon>Magnoliopsida</taxon>
        <taxon>eudicotyledons</taxon>
        <taxon>Gunneridae</taxon>
        <taxon>Pentapetalae</taxon>
        <taxon>rosids</taxon>
        <taxon>fabids</taxon>
        <taxon>Rosales</taxon>
        <taxon>Rosaceae</taxon>
        <taxon>Amygdaloideae</taxon>
        <taxon>Maleae</taxon>
        <taxon>Pyrus</taxon>
    </lineage>
</organism>
<reference evidence="3" key="2">
    <citation type="submission" date="2019-10" db="EMBL/GenBank/DDBJ databases">
        <title>A de novo genome assembly of a pear dwarfing rootstock.</title>
        <authorList>
            <person name="Wang F."/>
            <person name="Wang J."/>
            <person name="Li S."/>
            <person name="Zhang Y."/>
            <person name="Fang M."/>
            <person name="Ma L."/>
            <person name="Zhao Y."/>
            <person name="Jiang S."/>
        </authorList>
    </citation>
    <scope>NUCLEOTIDE SEQUENCE [LARGE SCALE GENOMIC DNA]</scope>
</reference>
<reference evidence="2 3" key="1">
    <citation type="submission" date="2019-09" db="EMBL/GenBank/DDBJ databases">
        <authorList>
            <person name="Ou C."/>
        </authorList>
    </citation>
    <scope>NUCLEOTIDE SEQUENCE [LARGE SCALE GENOMIC DNA]</scope>
    <source>
        <strain evidence="2">S2</strain>
        <tissue evidence="2">Leaf</tissue>
    </source>
</reference>
<accession>A0A5N5HPQ7</accession>
<evidence type="ECO:0000313" key="2">
    <source>
        <dbReference type="EMBL" id="KAB2629568.1"/>
    </source>
</evidence>
<reference evidence="2 3" key="3">
    <citation type="submission" date="2019-11" db="EMBL/GenBank/DDBJ databases">
        <title>A de novo genome assembly of a pear dwarfing rootstock.</title>
        <authorList>
            <person name="Wang F."/>
            <person name="Wang J."/>
            <person name="Li S."/>
            <person name="Zhang Y."/>
            <person name="Fang M."/>
            <person name="Ma L."/>
            <person name="Zhao Y."/>
            <person name="Jiang S."/>
        </authorList>
    </citation>
    <scope>NUCLEOTIDE SEQUENCE [LARGE SCALE GENOMIC DNA]</scope>
    <source>
        <strain evidence="2">S2</strain>
        <tissue evidence="2">Leaf</tissue>
    </source>
</reference>
<gene>
    <name evidence="2" type="ORF">D8674_034363</name>
</gene>
<sequence length="469" mass="54550">MGFNSGVKSFRLWCPKLYKIIVSRDVTFDESDVKLKEDIQIVELEEQVVVNSQPKVVNSEKESKWHDAMDDEMFSLHKNKTWELVELLKGRKTIACKWVYAKKDGVDDKSLHSSIRILLALVAQFNLELVQLDVKIAFFHEKLKERMRREFEMKDLGEAKKILGMEITKDRQKGTPLGVHFKLSSQQCPKTDKEKMKMDGIPYVNLVGGLMYAMVCTRSDIAHAAGIVNRFMHNPGREHWNAAKWILRQETIDDWVCVYYGKRSCMLEIILQPKVILSTIEAEYMAIAEVIKEAMWTLGLLGDLGVEQHKLDVYCDSQNAIHFAKYQEQKRTEIIKMQIRIETAELSYSQSSVKKPYVERLQTTLLSRSGHRKKNIFDLPYDCFALLPKYLCLDSRCNNKKKVNDSDNMSLVNEKQSKQITEIPPEECKMPLVWIDLEMTGEGNIAQVYMKSFEEKHNKEEYYYNDVVM</sequence>
<name>A0A5N5HPQ7_9ROSA</name>
<dbReference type="PANTHER" id="PTHR11439:SF467">
    <property type="entry name" value="INTEGRASE CATALYTIC DOMAIN-CONTAINING PROTEIN"/>
    <property type="match status" value="1"/>
</dbReference>
<dbReference type="Proteomes" id="UP000327157">
    <property type="component" value="Chromosome 8"/>
</dbReference>
<dbReference type="OrthoDB" id="1305065at2759"/>
<dbReference type="PANTHER" id="PTHR11439">
    <property type="entry name" value="GAG-POL-RELATED RETROTRANSPOSON"/>
    <property type="match status" value="1"/>
</dbReference>
<proteinExistence type="predicted"/>
<dbReference type="InterPro" id="IPR057670">
    <property type="entry name" value="SH3_retrovirus"/>
</dbReference>
<dbReference type="AlphaFoldDB" id="A0A5N5HPQ7"/>
<dbReference type="CDD" id="cd09272">
    <property type="entry name" value="RNase_HI_RT_Ty1"/>
    <property type="match status" value="1"/>
</dbReference>
<dbReference type="EMBL" id="SMOL01000148">
    <property type="protein sequence ID" value="KAB2629568.1"/>
    <property type="molecule type" value="Genomic_DNA"/>
</dbReference>
<protein>
    <recommendedName>
        <fullName evidence="1">Retroviral polymerase SH3-like domain-containing protein</fullName>
    </recommendedName>
</protein>
<keyword evidence="3" id="KW-1185">Reference proteome</keyword>